<keyword evidence="5" id="KW-0808">Transferase</keyword>
<dbReference type="GO" id="GO:0005737">
    <property type="term" value="C:cytoplasm"/>
    <property type="evidence" value="ECO:0007669"/>
    <property type="project" value="UniProtKB-SubCell"/>
</dbReference>
<keyword evidence="2" id="KW-0813">Transport</keyword>
<organism evidence="8 9">
    <name type="scientific">Propionispira arboris</name>
    <dbReference type="NCBI Taxonomy" id="84035"/>
    <lineage>
        <taxon>Bacteria</taxon>
        <taxon>Bacillati</taxon>
        <taxon>Bacillota</taxon>
        <taxon>Negativicutes</taxon>
        <taxon>Selenomonadales</taxon>
        <taxon>Selenomonadaceae</taxon>
        <taxon>Propionispira</taxon>
    </lineage>
</organism>
<dbReference type="RefSeq" id="WP_218144890.1">
    <property type="nucleotide sequence ID" value="NZ_FNZK01000007.1"/>
</dbReference>
<dbReference type="FunFam" id="3.40.930.10:FF:000009">
    <property type="entry name" value="PTS system, fructose specific IIABC component"/>
    <property type="match status" value="1"/>
</dbReference>
<keyword evidence="3" id="KW-0597">Phosphoprotein</keyword>
<dbReference type="PROSITE" id="PS51094">
    <property type="entry name" value="PTS_EIIA_TYPE_2"/>
    <property type="match status" value="1"/>
</dbReference>
<dbReference type="PANTHER" id="PTHR47738:SF2">
    <property type="entry name" value="PTS SYSTEM FRUCTOSE-LIKE EIIA COMPONENT"/>
    <property type="match status" value="1"/>
</dbReference>
<evidence type="ECO:0000313" key="9">
    <source>
        <dbReference type="Proteomes" id="UP000199662"/>
    </source>
</evidence>
<dbReference type="InterPro" id="IPR051541">
    <property type="entry name" value="PTS_SugarTrans_NitroReg"/>
</dbReference>
<dbReference type="Gene3D" id="3.40.930.10">
    <property type="entry name" value="Mannitol-specific EII, Chain A"/>
    <property type="match status" value="1"/>
</dbReference>
<dbReference type="InterPro" id="IPR004715">
    <property type="entry name" value="PTS_IIA_fruc"/>
</dbReference>
<dbReference type="STRING" id="84035.SAMN05660742_10715"/>
<evidence type="ECO:0000256" key="3">
    <source>
        <dbReference type="ARBA" id="ARBA00022553"/>
    </source>
</evidence>
<dbReference type="PANTHER" id="PTHR47738">
    <property type="entry name" value="PTS SYSTEM FRUCTOSE-LIKE EIIA COMPONENT-RELATED"/>
    <property type="match status" value="1"/>
</dbReference>
<dbReference type="CDD" id="cd00211">
    <property type="entry name" value="PTS_IIA_fru"/>
    <property type="match status" value="1"/>
</dbReference>
<dbReference type="NCBIfam" id="TIGR00848">
    <property type="entry name" value="fruA"/>
    <property type="match status" value="1"/>
</dbReference>
<reference evidence="8 9" key="1">
    <citation type="submission" date="2016-10" db="EMBL/GenBank/DDBJ databases">
        <authorList>
            <person name="de Groot N.N."/>
        </authorList>
    </citation>
    <scope>NUCLEOTIDE SEQUENCE [LARGE SCALE GENOMIC DNA]</scope>
    <source>
        <strain evidence="8 9">DSM 2179</strain>
    </source>
</reference>
<dbReference type="EMBL" id="FNZK01000007">
    <property type="protein sequence ID" value="SEJ40864.1"/>
    <property type="molecule type" value="Genomic_DNA"/>
</dbReference>
<evidence type="ECO:0000259" key="7">
    <source>
        <dbReference type="PROSITE" id="PS51094"/>
    </source>
</evidence>
<evidence type="ECO:0000256" key="1">
    <source>
        <dbReference type="ARBA" id="ARBA00004496"/>
    </source>
</evidence>
<dbReference type="Pfam" id="PF00359">
    <property type="entry name" value="PTS_EIIA_2"/>
    <property type="match status" value="1"/>
</dbReference>
<proteinExistence type="predicted"/>
<comment type="subcellular location">
    <subcellularLocation>
        <location evidence="1">Cytoplasm</location>
    </subcellularLocation>
</comment>
<name>A0A1H6YM06_9FIRM</name>
<dbReference type="Proteomes" id="UP000199662">
    <property type="component" value="Unassembled WGS sequence"/>
</dbReference>
<evidence type="ECO:0000256" key="5">
    <source>
        <dbReference type="ARBA" id="ARBA00022679"/>
    </source>
</evidence>
<evidence type="ECO:0000256" key="4">
    <source>
        <dbReference type="ARBA" id="ARBA00022597"/>
    </source>
</evidence>
<sequence length="147" mass="16673">MELFREDTIYLDFKAQSKHETIVKLVDLLDQAGILNDKNIYQQEILAREEQSTTGIGFGIAIPHAQTTAVKETRVAFAISKNGIDYDSEDKTPVYLIFMIAACNDKADLHLQMLAQLSRKLIDPVFRNRLMACTTKKTALQILQEIK</sequence>
<evidence type="ECO:0000313" key="8">
    <source>
        <dbReference type="EMBL" id="SEJ40864.1"/>
    </source>
</evidence>
<keyword evidence="6" id="KW-0598">Phosphotransferase system</keyword>
<dbReference type="GO" id="GO:0008982">
    <property type="term" value="F:protein-N(PI)-phosphohistidine-sugar phosphotransferase activity"/>
    <property type="evidence" value="ECO:0007669"/>
    <property type="project" value="InterPro"/>
</dbReference>
<dbReference type="SUPFAM" id="SSF55804">
    <property type="entry name" value="Phoshotransferase/anion transport protein"/>
    <property type="match status" value="1"/>
</dbReference>
<dbReference type="AlphaFoldDB" id="A0A1H6YM06"/>
<dbReference type="GO" id="GO:0016020">
    <property type="term" value="C:membrane"/>
    <property type="evidence" value="ECO:0007669"/>
    <property type="project" value="InterPro"/>
</dbReference>
<gene>
    <name evidence="8" type="ORF">SAMN05660742_10715</name>
</gene>
<accession>A0A1H6YM06</accession>
<dbReference type="InterPro" id="IPR002178">
    <property type="entry name" value="PTS_EIIA_type-2_dom"/>
</dbReference>
<evidence type="ECO:0000256" key="2">
    <source>
        <dbReference type="ARBA" id="ARBA00022448"/>
    </source>
</evidence>
<evidence type="ECO:0000256" key="6">
    <source>
        <dbReference type="ARBA" id="ARBA00022683"/>
    </source>
</evidence>
<protein>
    <submittedName>
        <fullName evidence="8">PTS system, fructose subfamily, IIA component</fullName>
    </submittedName>
</protein>
<dbReference type="InterPro" id="IPR016152">
    <property type="entry name" value="PTrfase/Anion_transptr"/>
</dbReference>
<dbReference type="GO" id="GO:0009401">
    <property type="term" value="P:phosphoenolpyruvate-dependent sugar phosphotransferase system"/>
    <property type="evidence" value="ECO:0007669"/>
    <property type="project" value="UniProtKB-KW"/>
</dbReference>
<dbReference type="PROSITE" id="PS00372">
    <property type="entry name" value="PTS_EIIA_TYPE_2_HIS"/>
    <property type="match status" value="1"/>
</dbReference>
<keyword evidence="9" id="KW-1185">Reference proteome</keyword>
<keyword evidence="4" id="KW-0762">Sugar transport</keyword>
<feature type="domain" description="PTS EIIA type-2" evidence="7">
    <location>
        <begin position="2"/>
        <end position="146"/>
    </location>
</feature>